<feature type="domain" description="Reverse transcriptase/retrotransposon-derived protein RNase H-like" evidence="9">
    <location>
        <begin position="616"/>
        <end position="710"/>
    </location>
</feature>
<evidence type="ECO:0000256" key="5">
    <source>
        <dbReference type="ARBA" id="ARBA00023268"/>
    </source>
</evidence>
<dbReference type="PANTHER" id="PTHR37984">
    <property type="entry name" value="PROTEIN CBG26694"/>
    <property type="match status" value="1"/>
</dbReference>
<sequence length="795" mass="91188">MFNGEDPVGWITRAEIYFRVQETSEVVKVSLAQLCMEGGTIHFFNALLNDQGDLSWEDLKRELLDRYGGLGEGSVFKQLTAIRQNGSVDEYIQKFESLVAQILKLHDEQYFAYFIHGLQDDIRSRLQSLHVANPLTRGRMMNTARAVEMELANRSNRWQGRNNTRGGGGSHLGYRTQTSVSEGVGRNKIGQRDRGTKHLAYQDLLDRRQRGLCYKCGGPYGPLHQCPVKQLRLILVDDELQVEYERDDNKVEQLKEEDKSESEGECSSICLHRLEKERNHPLNTMKLRGQVRGIPLFVLVDSGATHNFISKKLVDVMGWSQESTKRMKILMGDGHKSETSGVCRGLRVETTVGEFTVDAFLFELGDIDMILGMSWLVSLGEMVVDWNKQRMKIVTPHGTKVLEGALRGEPLLASLSETIPKDEQIGGVELKQEQQEALNEVLKRFRDVFVEPKGLPPIRAKEHAIILKAGQEPINVRLYRYPYHQKNEIEHQVRELLTNGHIRHSQSEYSSPVILVKKKKNQWRMCVNYRAPNKATILDKFPIPVIEELPDELHGASFFSKLDLKSGYHQVRMRREDIPKTAGFLGLTEYYRKFIRDYGKVARPLTDLTKKDGFGWNEQAQRAFDELKKKVTTAPVLVLPNFEKEFELECDASRMGIGAIPMQERRPVAYFSKALGEKNLTKSAYEKELMAVALAIQHWRPYLLGRKFKVYSDQKSLRQLMQQRVTTGSQQNWLAKLLGYNFDIMYKPGVENKGADALSRSMGEVELRAMSYQPIWLDYKELIAETHAEDKWMLE</sequence>
<dbReference type="CDD" id="cd00303">
    <property type="entry name" value="retropepsin_like"/>
    <property type="match status" value="1"/>
</dbReference>
<evidence type="ECO:0000256" key="4">
    <source>
        <dbReference type="ARBA" id="ARBA00022759"/>
    </source>
</evidence>
<dbReference type="Gene3D" id="2.40.70.10">
    <property type="entry name" value="Acid Proteases"/>
    <property type="match status" value="1"/>
</dbReference>
<dbReference type="SUPFAM" id="SSF56672">
    <property type="entry name" value="DNA/RNA polymerases"/>
    <property type="match status" value="1"/>
</dbReference>
<dbReference type="InterPro" id="IPR050951">
    <property type="entry name" value="Retrovirus_Pol_polyprotein"/>
</dbReference>
<dbReference type="EMBL" id="CM003612">
    <property type="protein sequence ID" value="KYP60112.1"/>
    <property type="molecule type" value="Genomic_DNA"/>
</dbReference>
<dbReference type="Proteomes" id="UP000075243">
    <property type="component" value="Chromosome 10"/>
</dbReference>
<dbReference type="Gene3D" id="3.10.20.370">
    <property type="match status" value="1"/>
</dbReference>
<dbReference type="Gramene" id="C.cajan_15122.t">
    <property type="protein sequence ID" value="C.cajan_15122.t"/>
    <property type="gene ID" value="C.cajan_15122"/>
</dbReference>
<keyword evidence="1" id="KW-0808">Transferase</keyword>
<dbReference type="InterPro" id="IPR000477">
    <property type="entry name" value="RT_dom"/>
</dbReference>
<dbReference type="FunFam" id="3.30.70.270:FF:000020">
    <property type="entry name" value="Transposon Tf2-6 polyprotein-like Protein"/>
    <property type="match status" value="1"/>
</dbReference>
<protein>
    <submittedName>
        <fullName evidence="10">Retrovirus-related Pol polyprotein from transposon 297 family</fullName>
    </submittedName>
</protein>
<feature type="region of interest" description="Disordered" evidence="6">
    <location>
        <begin position="158"/>
        <end position="181"/>
    </location>
</feature>
<keyword evidence="2" id="KW-0548">Nucleotidyltransferase</keyword>
<dbReference type="CDD" id="cd01647">
    <property type="entry name" value="RT_LTR"/>
    <property type="match status" value="1"/>
</dbReference>
<organism evidence="10 11">
    <name type="scientific">Cajanus cajan</name>
    <name type="common">Pigeon pea</name>
    <name type="synonym">Cajanus indicus</name>
    <dbReference type="NCBI Taxonomy" id="3821"/>
    <lineage>
        <taxon>Eukaryota</taxon>
        <taxon>Viridiplantae</taxon>
        <taxon>Streptophyta</taxon>
        <taxon>Embryophyta</taxon>
        <taxon>Tracheophyta</taxon>
        <taxon>Spermatophyta</taxon>
        <taxon>Magnoliopsida</taxon>
        <taxon>eudicotyledons</taxon>
        <taxon>Gunneridae</taxon>
        <taxon>Pentapetalae</taxon>
        <taxon>rosids</taxon>
        <taxon>fabids</taxon>
        <taxon>Fabales</taxon>
        <taxon>Fabaceae</taxon>
        <taxon>Papilionoideae</taxon>
        <taxon>50 kb inversion clade</taxon>
        <taxon>NPAAA clade</taxon>
        <taxon>indigoferoid/millettioid clade</taxon>
        <taxon>Phaseoleae</taxon>
        <taxon>Cajanus</taxon>
    </lineage>
</organism>
<dbReference type="Pfam" id="PF08284">
    <property type="entry name" value="RVP_2"/>
    <property type="match status" value="1"/>
</dbReference>
<feature type="domain" description="Retrotransposon gag" evidence="8">
    <location>
        <begin position="31"/>
        <end position="119"/>
    </location>
</feature>
<evidence type="ECO:0000259" key="8">
    <source>
        <dbReference type="Pfam" id="PF03732"/>
    </source>
</evidence>
<dbReference type="GO" id="GO:0016779">
    <property type="term" value="F:nucleotidyltransferase activity"/>
    <property type="evidence" value="ECO:0007669"/>
    <property type="project" value="UniProtKB-KW"/>
</dbReference>
<dbReference type="InterPro" id="IPR021109">
    <property type="entry name" value="Peptidase_aspartic_dom_sf"/>
</dbReference>
<evidence type="ECO:0000259" key="9">
    <source>
        <dbReference type="Pfam" id="PF17919"/>
    </source>
</evidence>
<dbReference type="InterPro" id="IPR043502">
    <property type="entry name" value="DNA/RNA_pol_sf"/>
</dbReference>
<accession>A0A151SZ90</accession>
<evidence type="ECO:0000259" key="7">
    <source>
        <dbReference type="Pfam" id="PF00078"/>
    </source>
</evidence>
<name>A0A151SZ90_CAJCA</name>
<keyword evidence="5" id="KW-0511">Multifunctional enzyme</keyword>
<dbReference type="Pfam" id="PF00078">
    <property type="entry name" value="RVT_1"/>
    <property type="match status" value="1"/>
</dbReference>
<proteinExistence type="predicted"/>
<dbReference type="Pfam" id="PF17919">
    <property type="entry name" value="RT_RNaseH_2"/>
    <property type="match status" value="1"/>
</dbReference>
<dbReference type="CDD" id="cd09274">
    <property type="entry name" value="RNase_HI_RT_Ty3"/>
    <property type="match status" value="1"/>
</dbReference>
<dbReference type="InterPro" id="IPR043128">
    <property type="entry name" value="Rev_trsase/Diguanyl_cyclase"/>
</dbReference>
<keyword evidence="4" id="KW-0378">Hydrolase</keyword>
<keyword evidence="11" id="KW-1185">Reference proteome</keyword>
<dbReference type="Gene3D" id="3.30.70.270">
    <property type="match status" value="1"/>
</dbReference>
<evidence type="ECO:0000313" key="11">
    <source>
        <dbReference type="Proteomes" id="UP000075243"/>
    </source>
</evidence>
<keyword evidence="3" id="KW-0540">Nuclease</keyword>
<dbReference type="InterPro" id="IPR041577">
    <property type="entry name" value="RT_RNaseH_2"/>
</dbReference>
<dbReference type="Gene3D" id="3.10.10.10">
    <property type="entry name" value="HIV Type 1 Reverse Transcriptase, subunit A, domain 1"/>
    <property type="match status" value="1"/>
</dbReference>
<evidence type="ECO:0000256" key="3">
    <source>
        <dbReference type="ARBA" id="ARBA00022722"/>
    </source>
</evidence>
<evidence type="ECO:0000313" key="10">
    <source>
        <dbReference type="EMBL" id="KYP60112.1"/>
    </source>
</evidence>
<evidence type="ECO:0000256" key="2">
    <source>
        <dbReference type="ARBA" id="ARBA00022695"/>
    </source>
</evidence>
<dbReference type="InterPro" id="IPR005162">
    <property type="entry name" value="Retrotrans_gag_dom"/>
</dbReference>
<feature type="domain" description="Reverse transcriptase" evidence="7">
    <location>
        <begin position="516"/>
        <end position="586"/>
    </location>
</feature>
<dbReference type="SUPFAM" id="SSF50630">
    <property type="entry name" value="Acid proteases"/>
    <property type="match status" value="1"/>
</dbReference>
<gene>
    <name evidence="10" type="ORF">KK1_015560</name>
</gene>
<evidence type="ECO:0000256" key="1">
    <source>
        <dbReference type="ARBA" id="ARBA00022679"/>
    </source>
</evidence>
<dbReference type="PANTHER" id="PTHR37984:SF5">
    <property type="entry name" value="PROTEIN NYNRIN-LIKE"/>
    <property type="match status" value="1"/>
</dbReference>
<dbReference type="AlphaFoldDB" id="A0A151SZ90"/>
<evidence type="ECO:0000256" key="6">
    <source>
        <dbReference type="SAM" id="MobiDB-lite"/>
    </source>
</evidence>
<keyword evidence="4" id="KW-0255">Endonuclease</keyword>
<dbReference type="Pfam" id="PF03732">
    <property type="entry name" value="Retrotrans_gag"/>
    <property type="match status" value="1"/>
</dbReference>
<dbReference type="GO" id="GO:0004519">
    <property type="term" value="F:endonuclease activity"/>
    <property type="evidence" value="ECO:0007669"/>
    <property type="project" value="UniProtKB-KW"/>
</dbReference>
<reference evidence="10 11" key="1">
    <citation type="journal article" date="2012" name="Nat. Biotechnol.">
        <title>Draft genome sequence of pigeonpea (Cajanus cajan), an orphan legume crop of resource-poor farmers.</title>
        <authorList>
            <person name="Varshney R.K."/>
            <person name="Chen W."/>
            <person name="Li Y."/>
            <person name="Bharti A.K."/>
            <person name="Saxena R.K."/>
            <person name="Schlueter J.A."/>
            <person name="Donoghue M.T."/>
            <person name="Azam S."/>
            <person name="Fan G."/>
            <person name="Whaley A.M."/>
            <person name="Farmer A.D."/>
            <person name="Sheridan J."/>
            <person name="Iwata A."/>
            <person name="Tuteja R."/>
            <person name="Penmetsa R.V."/>
            <person name="Wu W."/>
            <person name="Upadhyaya H.D."/>
            <person name="Yang S.P."/>
            <person name="Shah T."/>
            <person name="Saxena K.B."/>
            <person name="Michael T."/>
            <person name="McCombie W.R."/>
            <person name="Yang B."/>
            <person name="Zhang G."/>
            <person name="Yang H."/>
            <person name="Wang J."/>
            <person name="Spillane C."/>
            <person name="Cook D.R."/>
            <person name="May G.D."/>
            <person name="Xu X."/>
            <person name="Jackson S.A."/>
        </authorList>
    </citation>
    <scope>NUCLEOTIDE SEQUENCE [LARGE SCALE GENOMIC DNA]</scope>
    <source>
        <strain evidence="11">cv. Asha</strain>
    </source>
</reference>